<dbReference type="Pfam" id="PF21360">
    <property type="entry name" value="PylC-like_N"/>
    <property type="match status" value="1"/>
</dbReference>
<dbReference type="AlphaFoldDB" id="A0A1R4J8R4"/>
<keyword evidence="1" id="KW-0547">Nucleotide-binding</keyword>
<dbReference type="Gene3D" id="3.40.50.20">
    <property type="match status" value="1"/>
</dbReference>
<gene>
    <name evidence="3" type="ORF">FM125_07155</name>
</gene>
<reference evidence="3 4" key="1">
    <citation type="submission" date="2017-02" db="EMBL/GenBank/DDBJ databases">
        <authorList>
            <person name="Peterson S.W."/>
        </authorList>
    </citation>
    <scope>NUCLEOTIDE SEQUENCE [LARGE SCALE GENOMIC DNA]</scope>
    <source>
        <strain evidence="3 4">2B3F</strain>
    </source>
</reference>
<dbReference type="Pfam" id="PF02655">
    <property type="entry name" value="ATP-grasp_3"/>
    <property type="match status" value="1"/>
</dbReference>
<proteinExistence type="predicted"/>
<dbReference type="Proteomes" id="UP000196230">
    <property type="component" value="Unassembled WGS sequence"/>
</dbReference>
<name>A0A1R4J8R4_9MICC</name>
<dbReference type="PROSITE" id="PS50975">
    <property type="entry name" value="ATP_GRASP"/>
    <property type="match status" value="1"/>
</dbReference>
<dbReference type="SUPFAM" id="SSF56059">
    <property type="entry name" value="Glutathione synthetase ATP-binding domain-like"/>
    <property type="match status" value="1"/>
</dbReference>
<dbReference type="GO" id="GO:0046872">
    <property type="term" value="F:metal ion binding"/>
    <property type="evidence" value="ECO:0007669"/>
    <property type="project" value="InterPro"/>
</dbReference>
<evidence type="ECO:0000313" key="3">
    <source>
        <dbReference type="EMBL" id="SJN28510.1"/>
    </source>
</evidence>
<feature type="domain" description="ATP-grasp" evidence="2">
    <location>
        <begin position="117"/>
        <end position="309"/>
    </location>
</feature>
<keyword evidence="1" id="KW-0067">ATP-binding</keyword>
<dbReference type="InterPro" id="IPR011761">
    <property type="entry name" value="ATP-grasp"/>
</dbReference>
<sequence>MNILLSSVGRRPYLVRWFRDALAENGVEGRVIAADVDPFAPSRPFADAFVQAPTVVDPTYEDWLRQTLLDHDVDLAVSINDFELSTWAMLPDSDDWSALVRLDADTQRLIEDKYSTSQALSEAQVPSPVTWLGSEPPAEGEAAGPFVTKGRYGSASRGLRFVDCAGLADALREASQEVTTRQGVPAAEQDEVAPEELLVIQEKIEGVEFGLDVVCDLDGRFAGVLARRKIAMRSGETDRAVSVDSAPFEELARGIAEAIPHPGTIDVDVFVDDDANPFVIDINPRFGGGYPFSHMAGARVPNCYVAWKLGREPAAQWLRSRADVVAGKFVEIAAVNGEDTRAHS</sequence>
<evidence type="ECO:0000313" key="4">
    <source>
        <dbReference type="Proteomes" id="UP000196230"/>
    </source>
</evidence>
<dbReference type="RefSeq" id="WP_087134112.1">
    <property type="nucleotide sequence ID" value="NZ_FUKP01000049.1"/>
</dbReference>
<dbReference type="InterPro" id="IPR003806">
    <property type="entry name" value="ATP-grasp_PylC-type"/>
</dbReference>
<organism evidence="3 4">
    <name type="scientific">Micrococcus lylae</name>
    <dbReference type="NCBI Taxonomy" id="1273"/>
    <lineage>
        <taxon>Bacteria</taxon>
        <taxon>Bacillati</taxon>
        <taxon>Actinomycetota</taxon>
        <taxon>Actinomycetes</taxon>
        <taxon>Micrococcales</taxon>
        <taxon>Micrococcaceae</taxon>
        <taxon>Micrococcus</taxon>
    </lineage>
</organism>
<dbReference type="GO" id="GO:0005524">
    <property type="term" value="F:ATP binding"/>
    <property type="evidence" value="ECO:0007669"/>
    <property type="project" value="UniProtKB-UniRule"/>
</dbReference>
<evidence type="ECO:0000256" key="1">
    <source>
        <dbReference type="PROSITE-ProRule" id="PRU00409"/>
    </source>
</evidence>
<dbReference type="EMBL" id="FUKP01000049">
    <property type="protein sequence ID" value="SJN28510.1"/>
    <property type="molecule type" value="Genomic_DNA"/>
</dbReference>
<dbReference type="InterPro" id="IPR048764">
    <property type="entry name" value="PylC_N"/>
</dbReference>
<protein>
    <submittedName>
        <fullName evidence="3">ATP-grasp enzyme-like protein</fullName>
    </submittedName>
</protein>
<accession>A0A1R4J8R4</accession>
<evidence type="ECO:0000259" key="2">
    <source>
        <dbReference type="PROSITE" id="PS50975"/>
    </source>
</evidence>
<dbReference type="Gene3D" id="3.30.470.20">
    <property type="entry name" value="ATP-grasp fold, B domain"/>
    <property type="match status" value="1"/>
</dbReference>